<dbReference type="Proteomes" id="UP000193648">
    <property type="component" value="Unassembled WGS sequence"/>
</dbReference>
<dbReference type="RefSeq" id="XP_021885634.1">
    <property type="nucleotide sequence ID" value="XM_022022850.1"/>
</dbReference>
<dbReference type="GO" id="GO:0005634">
    <property type="term" value="C:nucleus"/>
    <property type="evidence" value="ECO:0007669"/>
    <property type="project" value="TreeGrafter"/>
</dbReference>
<dbReference type="EMBL" id="MCFF01000003">
    <property type="protein sequence ID" value="ORZ27931.1"/>
    <property type="molecule type" value="Genomic_DNA"/>
</dbReference>
<comment type="caution">
    <text evidence="4">The sequence shown here is derived from an EMBL/GenBank/DDBJ whole genome shotgun (WGS) entry which is preliminary data.</text>
</comment>
<accession>A0A1Y2H1R1</accession>
<feature type="domain" description="NmrA-like" evidence="3">
    <location>
        <begin position="6"/>
        <end position="306"/>
    </location>
</feature>
<dbReference type="InterPro" id="IPR051164">
    <property type="entry name" value="NmrA-like_oxidored"/>
</dbReference>
<dbReference type="Gene3D" id="3.40.50.720">
    <property type="entry name" value="NAD(P)-binding Rossmann-like Domain"/>
    <property type="match status" value="1"/>
</dbReference>
<name>A0A1Y2H1R1_9FUNG</name>
<sequence length="314" mass="34785">MKLAPKILVVFGATGRQGGSVVNYVLNHPELSRQYKIRAVTRVPPKPAAQALQERGVEVVKADLFDKKSIDAALSGAHTVFANIATSFDESVYPKEMLQGKNLADAAVAAGVQYIIYSTLPHTREVSDGKHAHADAFNVKADIEGYIRSLPIKSAIFAPSMFYQDFYQMFFVPKRQDDGTFTIFSVVSPDSGIYCFDVVGDTGKFVGAILAEPDKFKGKTLCAGADFCTHEEIAEMISKATGKTVRYKQVSVDEFDHIIPSTHSRITADVMLFLEEHGYFGPEAKERVAWSTNHIHDKLTTFEEFLQKNPLHLE</sequence>
<evidence type="ECO:0000256" key="2">
    <source>
        <dbReference type="ARBA" id="ARBA00022857"/>
    </source>
</evidence>
<evidence type="ECO:0000313" key="4">
    <source>
        <dbReference type="EMBL" id="ORZ27931.1"/>
    </source>
</evidence>
<organism evidence="4 5">
    <name type="scientific">Lobosporangium transversale</name>
    <dbReference type="NCBI Taxonomy" id="64571"/>
    <lineage>
        <taxon>Eukaryota</taxon>
        <taxon>Fungi</taxon>
        <taxon>Fungi incertae sedis</taxon>
        <taxon>Mucoromycota</taxon>
        <taxon>Mortierellomycotina</taxon>
        <taxon>Mortierellomycetes</taxon>
        <taxon>Mortierellales</taxon>
        <taxon>Mortierellaceae</taxon>
        <taxon>Lobosporangium</taxon>
    </lineage>
</organism>
<dbReference type="SUPFAM" id="SSF51735">
    <property type="entry name" value="NAD(P)-binding Rossmann-fold domains"/>
    <property type="match status" value="1"/>
</dbReference>
<dbReference type="PANTHER" id="PTHR42748">
    <property type="entry name" value="NITROGEN METABOLITE REPRESSION PROTEIN NMRA FAMILY MEMBER"/>
    <property type="match status" value="1"/>
</dbReference>
<keyword evidence="5" id="KW-1185">Reference proteome</keyword>
<protein>
    <recommendedName>
        <fullName evidence="3">NmrA-like domain-containing protein</fullName>
    </recommendedName>
</protein>
<dbReference type="Pfam" id="PF05368">
    <property type="entry name" value="NmrA"/>
    <property type="match status" value="1"/>
</dbReference>
<evidence type="ECO:0000313" key="5">
    <source>
        <dbReference type="Proteomes" id="UP000193648"/>
    </source>
</evidence>
<dbReference type="PANTHER" id="PTHR42748:SF11">
    <property type="entry name" value="NMRA-LIKE DOMAIN-CONTAINING PROTEIN"/>
    <property type="match status" value="1"/>
</dbReference>
<dbReference type="Gene3D" id="3.90.25.10">
    <property type="entry name" value="UDP-galactose 4-epimerase, domain 1"/>
    <property type="match status" value="1"/>
</dbReference>
<dbReference type="AlphaFoldDB" id="A0A1Y2H1R1"/>
<dbReference type="InParanoid" id="A0A1Y2H1R1"/>
<gene>
    <name evidence="4" type="ORF">BCR41DRAFT_346257</name>
</gene>
<evidence type="ECO:0000256" key="1">
    <source>
        <dbReference type="ARBA" id="ARBA00006328"/>
    </source>
</evidence>
<keyword evidence="2" id="KW-0521">NADP</keyword>
<dbReference type="OrthoDB" id="3358371at2759"/>
<evidence type="ECO:0000259" key="3">
    <source>
        <dbReference type="Pfam" id="PF05368"/>
    </source>
</evidence>
<reference evidence="4 5" key="1">
    <citation type="submission" date="2016-07" db="EMBL/GenBank/DDBJ databases">
        <title>Pervasive Adenine N6-methylation of Active Genes in Fungi.</title>
        <authorList>
            <consortium name="DOE Joint Genome Institute"/>
            <person name="Mondo S.J."/>
            <person name="Dannebaum R.O."/>
            <person name="Kuo R.C."/>
            <person name="Labutti K."/>
            <person name="Haridas S."/>
            <person name="Kuo A."/>
            <person name="Salamov A."/>
            <person name="Ahrendt S.R."/>
            <person name="Lipzen A."/>
            <person name="Sullivan W."/>
            <person name="Andreopoulos W.B."/>
            <person name="Clum A."/>
            <person name="Lindquist E."/>
            <person name="Daum C."/>
            <person name="Ramamoorthy G.K."/>
            <person name="Gryganskyi A."/>
            <person name="Culley D."/>
            <person name="Magnuson J.K."/>
            <person name="James T.Y."/>
            <person name="O'Malley M.A."/>
            <person name="Stajich J.E."/>
            <person name="Spatafora J.W."/>
            <person name="Visel A."/>
            <person name="Grigoriev I.V."/>
        </authorList>
    </citation>
    <scope>NUCLEOTIDE SEQUENCE [LARGE SCALE GENOMIC DNA]</scope>
    <source>
        <strain evidence="4 5">NRRL 3116</strain>
    </source>
</reference>
<proteinExistence type="inferred from homology"/>
<dbReference type="GeneID" id="33564694"/>
<dbReference type="InterPro" id="IPR008030">
    <property type="entry name" value="NmrA-like"/>
</dbReference>
<comment type="similarity">
    <text evidence="1">Belongs to the NmrA-type oxidoreductase family.</text>
</comment>
<dbReference type="InterPro" id="IPR036291">
    <property type="entry name" value="NAD(P)-bd_dom_sf"/>
</dbReference>
<dbReference type="STRING" id="64571.A0A1Y2H1R1"/>
<dbReference type="CDD" id="cd05251">
    <property type="entry name" value="NmrA_like_SDR_a"/>
    <property type="match status" value="1"/>
</dbReference>